<gene>
    <name evidence="5" type="ORF">NTJ_11497</name>
</gene>
<dbReference type="Pfam" id="PF00621">
    <property type="entry name" value="RhoGEF"/>
    <property type="match status" value="1"/>
</dbReference>
<dbReference type="InterPro" id="IPR035899">
    <property type="entry name" value="DBL_dom_sf"/>
</dbReference>
<dbReference type="SUPFAM" id="SSF50729">
    <property type="entry name" value="PH domain-like"/>
    <property type="match status" value="1"/>
</dbReference>
<evidence type="ECO:0000313" key="6">
    <source>
        <dbReference type="Proteomes" id="UP001307889"/>
    </source>
</evidence>
<dbReference type="InterPro" id="IPR001331">
    <property type="entry name" value="GDS_CDC24_CS"/>
</dbReference>
<feature type="domain" description="PH" evidence="3">
    <location>
        <begin position="402"/>
        <end position="525"/>
    </location>
</feature>
<accession>A0ABN7B2N6</accession>
<dbReference type="SMART" id="SM00325">
    <property type="entry name" value="RhoGEF"/>
    <property type="match status" value="1"/>
</dbReference>
<dbReference type="SMART" id="SM00233">
    <property type="entry name" value="PH"/>
    <property type="match status" value="1"/>
</dbReference>
<evidence type="ECO:0000256" key="1">
    <source>
        <dbReference type="ARBA" id="ARBA00022658"/>
    </source>
</evidence>
<dbReference type="InterPro" id="IPR051336">
    <property type="entry name" value="RhoGEF_Guanine_NuclExch_SF"/>
</dbReference>
<feature type="compositionally biased region" description="Acidic residues" evidence="2">
    <location>
        <begin position="116"/>
        <end position="126"/>
    </location>
</feature>
<dbReference type="Proteomes" id="UP001307889">
    <property type="component" value="Chromosome 9"/>
</dbReference>
<dbReference type="Pfam" id="PF22697">
    <property type="entry name" value="SOS1_NGEF_PH"/>
    <property type="match status" value="1"/>
</dbReference>
<protein>
    <submittedName>
        <fullName evidence="5">RhoGEF</fullName>
    </submittedName>
</protein>
<feature type="compositionally biased region" description="Basic and acidic residues" evidence="2">
    <location>
        <begin position="175"/>
        <end position="184"/>
    </location>
</feature>
<keyword evidence="6" id="KW-1185">Reference proteome</keyword>
<proteinExistence type="predicted"/>
<evidence type="ECO:0000259" key="4">
    <source>
        <dbReference type="PROSITE" id="PS50010"/>
    </source>
</evidence>
<feature type="region of interest" description="Disordered" evidence="2">
    <location>
        <begin position="65"/>
        <end position="135"/>
    </location>
</feature>
<dbReference type="PANTHER" id="PTHR22826">
    <property type="entry name" value="RHO GUANINE EXCHANGE FACTOR-RELATED"/>
    <property type="match status" value="1"/>
</dbReference>
<dbReference type="PROSITE" id="PS00741">
    <property type="entry name" value="DH_1"/>
    <property type="match status" value="1"/>
</dbReference>
<dbReference type="InterPro" id="IPR055251">
    <property type="entry name" value="SOS1_NGEF_PH"/>
</dbReference>
<dbReference type="InterPro" id="IPR011993">
    <property type="entry name" value="PH-like_dom_sf"/>
</dbReference>
<feature type="domain" description="DH" evidence="4">
    <location>
        <begin position="208"/>
        <end position="390"/>
    </location>
</feature>
<dbReference type="CDD" id="cd00160">
    <property type="entry name" value="RhoGEF"/>
    <property type="match status" value="1"/>
</dbReference>
<reference evidence="5 6" key="1">
    <citation type="submission" date="2023-09" db="EMBL/GenBank/DDBJ databases">
        <title>Nesidiocoris tenuis whole genome shotgun sequence.</title>
        <authorList>
            <person name="Shibata T."/>
            <person name="Shimoda M."/>
            <person name="Kobayashi T."/>
            <person name="Uehara T."/>
        </authorList>
    </citation>
    <scope>NUCLEOTIDE SEQUENCE [LARGE SCALE GENOMIC DNA]</scope>
    <source>
        <strain evidence="5 6">Japan</strain>
    </source>
</reference>
<dbReference type="Gene3D" id="1.20.900.10">
    <property type="entry name" value="Dbl homology (DH) domain"/>
    <property type="match status" value="1"/>
</dbReference>
<feature type="region of interest" description="Disordered" evidence="2">
    <location>
        <begin position="175"/>
        <end position="203"/>
    </location>
</feature>
<dbReference type="Gene3D" id="2.30.29.30">
    <property type="entry name" value="Pleckstrin-homology domain (PH domain)/Phosphotyrosine-binding domain (PTB)"/>
    <property type="match status" value="1"/>
</dbReference>
<dbReference type="PROSITE" id="PS50003">
    <property type="entry name" value="PH_DOMAIN"/>
    <property type="match status" value="1"/>
</dbReference>
<dbReference type="SUPFAM" id="SSF48065">
    <property type="entry name" value="DBL homology domain (DH-domain)"/>
    <property type="match status" value="1"/>
</dbReference>
<dbReference type="PANTHER" id="PTHR22826:SF106">
    <property type="entry name" value="TRIO, ISOFORM A"/>
    <property type="match status" value="1"/>
</dbReference>
<feature type="compositionally biased region" description="Polar residues" evidence="2">
    <location>
        <begin position="185"/>
        <end position="201"/>
    </location>
</feature>
<evidence type="ECO:0000256" key="2">
    <source>
        <dbReference type="SAM" id="MobiDB-lite"/>
    </source>
</evidence>
<sequence>MSVWIMSIDEAITKAILRTFPAAARRLQSIASDPGTSEGANLTTSSPVNKRRVFSGRKWLPQPLRKLSGAKVEKSSPPDRPLLKKTPSDKRFKNPVAETSKTGAEPAEEAPRVETNGEEPEEEGEVLELPPPMAPISEPILVPNNEPQTLRASTLSLEGATSADLAEIEQIVKERMEQHSEKQSKLSSTVTPDQVSTSSGEGETAIQKREYVIQELVDTERDYVRDLRLVVEGYMTLMRDPNCEIPLPEDLAGGKDKMVFGNIEAIFEWHRDVFLKAVEQCIDCPGELGPLFKRSERKLFMYVVYCQNKPVSEFIVSEFDTYFEELRIKLGHKLQLCDLLIKPVQRIMKYQLLLRDLYKYTERAKLISETEALRQALVVMQVVPKAANDMMDVGRLQGFDGKITAQGKLLLHGPLVCAEGASLLNFKGKELVVFLFEQNIIFSEALGKKTQFQNPAYFYKGHIQVNKMSLEEGPMIRDKSQPNDDNEPFVVRSTDPKKPGLAYTCQALSSESRTEWLLTLKNILQTQRDFLKAIQSPIAYQKELTRDPVI</sequence>
<keyword evidence="1" id="KW-0344">Guanine-nucleotide releasing factor</keyword>
<name>A0ABN7B2N6_9HEMI</name>
<dbReference type="CDD" id="cd13241">
    <property type="entry name" value="PH2_Kalirin_Trio_p63RhoGEF"/>
    <property type="match status" value="1"/>
</dbReference>
<dbReference type="EMBL" id="AP028917">
    <property type="protein sequence ID" value="BES98682.1"/>
    <property type="molecule type" value="Genomic_DNA"/>
</dbReference>
<organism evidence="5 6">
    <name type="scientific">Nesidiocoris tenuis</name>
    <dbReference type="NCBI Taxonomy" id="355587"/>
    <lineage>
        <taxon>Eukaryota</taxon>
        <taxon>Metazoa</taxon>
        <taxon>Ecdysozoa</taxon>
        <taxon>Arthropoda</taxon>
        <taxon>Hexapoda</taxon>
        <taxon>Insecta</taxon>
        <taxon>Pterygota</taxon>
        <taxon>Neoptera</taxon>
        <taxon>Paraneoptera</taxon>
        <taxon>Hemiptera</taxon>
        <taxon>Heteroptera</taxon>
        <taxon>Panheteroptera</taxon>
        <taxon>Cimicomorpha</taxon>
        <taxon>Miridae</taxon>
        <taxon>Dicyphina</taxon>
        <taxon>Nesidiocoris</taxon>
    </lineage>
</organism>
<dbReference type="InterPro" id="IPR000219">
    <property type="entry name" value="DH_dom"/>
</dbReference>
<evidence type="ECO:0000313" key="5">
    <source>
        <dbReference type="EMBL" id="BES98682.1"/>
    </source>
</evidence>
<dbReference type="PROSITE" id="PS50010">
    <property type="entry name" value="DH_2"/>
    <property type="match status" value="1"/>
</dbReference>
<dbReference type="InterPro" id="IPR001849">
    <property type="entry name" value="PH_domain"/>
</dbReference>
<evidence type="ECO:0000259" key="3">
    <source>
        <dbReference type="PROSITE" id="PS50003"/>
    </source>
</evidence>